<evidence type="ECO:0000256" key="1">
    <source>
        <dbReference type="SAM" id="Coils"/>
    </source>
</evidence>
<name>A0ABU5NJD0_9BACI</name>
<proteinExistence type="predicted"/>
<reference evidence="3 4" key="1">
    <citation type="submission" date="2023-12" db="EMBL/GenBank/DDBJ databases">
        <title>Genome comparison identifies genes involved in endophytic behavior of Lysinibacillus irui and provides insights into its role as a plant-growth promoting bacterium.</title>
        <authorList>
            <person name="Hilario S."/>
            <person name="Matos I."/>
            <person name="Goncalves M.F.M."/>
            <person name="Pardo C.A."/>
            <person name="Santos M.J."/>
        </authorList>
    </citation>
    <scope>NUCLEOTIDE SEQUENCE [LARGE SCALE GENOMIC DNA]</scope>
    <source>
        <strain evidence="3 4">B3</strain>
    </source>
</reference>
<dbReference type="Pfam" id="PF13539">
    <property type="entry name" value="Peptidase_M15_4"/>
    <property type="match status" value="1"/>
</dbReference>
<feature type="coiled-coil region" evidence="1">
    <location>
        <begin position="181"/>
        <end position="208"/>
    </location>
</feature>
<dbReference type="CDD" id="cd14845">
    <property type="entry name" value="L-Ala-D-Glu_peptidase_like"/>
    <property type="match status" value="1"/>
</dbReference>
<gene>
    <name evidence="3" type="ORF">U6C28_07455</name>
</gene>
<dbReference type="Proteomes" id="UP001289615">
    <property type="component" value="Unassembled WGS sequence"/>
</dbReference>
<accession>A0ABU5NJD0</accession>
<dbReference type="RefSeq" id="WP_322611157.1">
    <property type="nucleotide sequence ID" value="NZ_JAXLNX010000006.1"/>
</dbReference>
<organism evidence="3 4">
    <name type="scientific">Lysinibacillus irui</name>
    <dbReference type="NCBI Taxonomy" id="2998077"/>
    <lineage>
        <taxon>Bacteria</taxon>
        <taxon>Bacillati</taxon>
        <taxon>Bacillota</taxon>
        <taxon>Bacilli</taxon>
        <taxon>Bacillales</taxon>
        <taxon>Bacillaceae</taxon>
        <taxon>Lysinibacillus</taxon>
    </lineage>
</organism>
<dbReference type="EMBL" id="JAXUIA010000003">
    <property type="protein sequence ID" value="MEA0976135.1"/>
    <property type="molecule type" value="Genomic_DNA"/>
</dbReference>
<evidence type="ECO:0000313" key="4">
    <source>
        <dbReference type="Proteomes" id="UP001289615"/>
    </source>
</evidence>
<dbReference type="Gene3D" id="3.30.1380.10">
    <property type="match status" value="1"/>
</dbReference>
<evidence type="ECO:0000259" key="2">
    <source>
        <dbReference type="Pfam" id="PF13539"/>
    </source>
</evidence>
<comment type="caution">
    <text evidence="3">The sequence shown here is derived from an EMBL/GenBank/DDBJ whole genome shotgun (WGS) entry which is preliminary data.</text>
</comment>
<feature type="domain" description="Peptidase M15C" evidence="2">
    <location>
        <begin position="86"/>
        <end position="147"/>
    </location>
</feature>
<protein>
    <submittedName>
        <fullName evidence="3">M15 family metallopeptidase</fullName>
    </submittedName>
</protein>
<dbReference type="InterPro" id="IPR009045">
    <property type="entry name" value="Zn_M74/Hedgehog-like"/>
</dbReference>
<dbReference type="InterPro" id="IPR039561">
    <property type="entry name" value="Peptidase_M15C"/>
</dbReference>
<keyword evidence="1" id="KW-0175">Coiled coil</keyword>
<keyword evidence="4" id="KW-1185">Reference proteome</keyword>
<evidence type="ECO:0000313" key="3">
    <source>
        <dbReference type="EMBL" id="MEA0976135.1"/>
    </source>
</evidence>
<sequence length="258" mass="29343">MGKLPIEQYILEAFKRNKCKQVHQEVYKLAEELVRRCWKEDVFIVFTDGLRTFEDQAVIYGKGRSSYVYKGKEYGNPKVKKVSNAKPGNSFHNFGLALDFVTCDGYGKNIDWNVGPKWRRAAVIAKELGFTWGGDWASFKDYPHIQYDGGLTISQIQAGKMPTFKRVSSIIYKGDLTVSQYNELKKLIEEQQKEINKLKAEKADAKGDNVASSHQDAWKWAKEKGLFDGSNPAGAFTRQQAATVFQRFNNLKCCLGQD</sequence>
<dbReference type="SUPFAM" id="SSF55166">
    <property type="entry name" value="Hedgehog/DD-peptidase"/>
    <property type="match status" value="1"/>
</dbReference>